<keyword evidence="7" id="KW-0756">Sterol biosynthesis</keyword>
<keyword evidence="11" id="KW-0753">Steroid metabolism</keyword>
<dbReference type="PROSITE" id="PS51751">
    <property type="entry name" value="EXPERA"/>
    <property type="match status" value="1"/>
</dbReference>
<name>A0A8A3P5M1_9HELO</name>
<dbReference type="EMBL" id="CP063405">
    <property type="protein sequence ID" value="QSZ28788.1"/>
    <property type="molecule type" value="Genomic_DNA"/>
</dbReference>
<evidence type="ECO:0000256" key="14">
    <source>
        <dbReference type="SAM" id="Phobius"/>
    </source>
</evidence>
<dbReference type="PANTHER" id="PTHR14207">
    <property type="entry name" value="STEROL ISOMERASE"/>
    <property type="match status" value="1"/>
</dbReference>
<dbReference type="OrthoDB" id="58557at2759"/>
<keyword evidence="12" id="KW-0413">Isomerase</keyword>
<dbReference type="Pfam" id="PF05241">
    <property type="entry name" value="EBP"/>
    <property type="match status" value="1"/>
</dbReference>
<evidence type="ECO:0000256" key="1">
    <source>
        <dbReference type="ARBA" id="ARBA00004141"/>
    </source>
</evidence>
<dbReference type="GO" id="GO:0000247">
    <property type="term" value="F:C-8 sterol isomerase activity"/>
    <property type="evidence" value="ECO:0007669"/>
    <property type="project" value="TreeGrafter"/>
</dbReference>
<keyword evidence="3" id="KW-0444">Lipid biosynthesis</keyword>
<evidence type="ECO:0000256" key="6">
    <source>
        <dbReference type="ARBA" id="ARBA00022989"/>
    </source>
</evidence>
<gene>
    <name evidence="16" type="ORF">DSL72_003293</name>
</gene>
<keyword evidence="10" id="KW-1207">Sterol metabolism</keyword>
<evidence type="ECO:0000256" key="13">
    <source>
        <dbReference type="PROSITE-ProRule" id="PRU01087"/>
    </source>
</evidence>
<dbReference type="InterPro" id="IPR033118">
    <property type="entry name" value="EXPERA"/>
</dbReference>
<keyword evidence="8" id="KW-0443">Lipid metabolism</keyword>
<evidence type="ECO:0000256" key="11">
    <source>
        <dbReference type="ARBA" id="ARBA00023221"/>
    </source>
</evidence>
<protein>
    <recommendedName>
        <fullName evidence="15">EXPERA domain-containing protein</fullName>
    </recommendedName>
</protein>
<sequence>MHVFPTYPAPKTNKRPGGCIHLILERYYAVNFATLQGSQHLLAQLWKEYTLSDSRYLTSDAFVMTMESVTAWCWGPLSFLLASFITTDNPFRHPLQIIVSTGQLYGTVLYFGTSTFDFFVHGIEYSRPESYYFYGYYLFLNGIWIVIPVLLIASSVRASGRVFAEAKRIGTVELNGSAKKAS</sequence>
<keyword evidence="9 13" id="KW-0472">Membrane</keyword>
<reference evidence="16" key="1">
    <citation type="submission" date="2020-10" db="EMBL/GenBank/DDBJ databases">
        <title>Genome Sequence of Monilinia vaccinii-corymbosi Sheds Light on Mummy Berry Disease Infection of Blueberry and Mating Type.</title>
        <authorList>
            <person name="Yow A.G."/>
            <person name="Zhang Y."/>
            <person name="Bansal K."/>
            <person name="Eacker S.M."/>
            <person name="Sullivan S."/>
            <person name="Liachko I."/>
            <person name="Cubeta M.A."/>
            <person name="Rollins J.A."/>
            <person name="Ashrafi H."/>
        </authorList>
    </citation>
    <scope>NUCLEOTIDE SEQUENCE</scope>
    <source>
        <strain evidence="16">RL-1</strain>
    </source>
</reference>
<dbReference type="GO" id="GO:0016020">
    <property type="term" value="C:membrane"/>
    <property type="evidence" value="ECO:0007669"/>
    <property type="project" value="UniProtKB-SubCell"/>
</dbReference>
<evidence type="ECO:0000256" key="5">
    <source>
        <dbReference type="ARBA" id="ARBA00022955"/>
    </source>
</evidence>
<evidence type="ECO:0000256" key="2">
    <source>
        <dbReference type="ARBA" id="ARBA00008337"/>
    </source>
</evidence>
<feature type="transmembrane region" description="Helical" evidence="14">
    <location>
        <begin position="131"/>
        <end position="153"/>
    </location>
</feature>
<feature type="transmembrane region" description="Helical" evidence="14">
    <location>
        <begin position="97"/>
        <end position="119"/>
    </location>
</feature>
<evidence type="ECO:0000256" key="7">
    <source>
        <dbReference type="ARBA" id="ARBA00023011"/>
    </source>
</evidence>
<dbReference type="AlphaFoldDB" id="A0A8A3P5M1"/>
<dbReference type="GO" id="GO:0004769">
    <property type="term" value="F:steroid Delta-isomerase activity"/>
    <property type="evidence" value="ECO:0007669"/>
    <property type="project" value="TreeGrafter"/>
</dbReference>
<keyword evidence="17" id="KW-1185">Reference proteome</keyword>
<evidence type="ECO:0000256" key="8">
    <source>
        <dbReference type="ARBA" id="ARBA00023098"/>
    </source>
</evidence>
<comment type="similarity">
    <text evidence="2">Belongs to the EBP family.</text>
</comment>
<evidence type="ECO:0000313" key="16">
    <source>
        <dbReference type="EMBL" id="QSZ28788.1"/>
    </source>
</evidence>
<dbReference type="InterPro" id="IPR007905">
    <property type="entry name" value="EBP"/>
</dbReference>
<comment type="subcellular location">
    <subcellularLocation>
        <location evidence="1">Membrane</location>
        <topology evidence="1">Multi-pass membrane protein</topology>
    </subcellularLocation>
</comment>
<keyword evidence="6 13" id="KW-1133">Transmembrane helix</keyword>
<keyword evidence="4 13" id="KW-0812">Transmembrane</keyword>
<proteinExistence type="inferred from homology"/>
<evidence type="ECO:0000256" key="3">
    <source>
        <dbReference type="ARBA" id="ARBA00022516"/>
    </source>
</evidence>
<dbReference type="GO" id="GO:0047750">
    <property type="term" value="F:cholestenol delta-isomerase activity"/>
    <property type="evidence" value="ECO:0007669"/>
    <property type="project" value="InterPro"/>
</dbReference>
<feature type="transmembrane region" description="Helical" evidence="14">
    <location>
        <begin position="61"/>
        <end position="85"/>
    </location>
</feature>
<feature type="domain" description="EXPERA" evidence="15">
    <location>
        <begin position="1"/>
        <end position="152"/>
    </location>
</feature>
<evidence type="ECO:0000256" key="12">
    <source>
        <dbReference type="ARBA" id="ARBA00023235"/>
    </source>
</evidence>
<keyword evidence="5" id="KW-0752">Steroid biosynthesis</keyword>
<evidence type="ECO:0000259" key="15">
    <source>
        <dbReference type="PROSITE" id="PS51751"/>
    </source>
</evidence>
<evidence type="ECO:0000256" key="9">
    <source>
        <dbReference type="ARBA" id="ARBA00023136"/>
    </source>
</evidence>
<accession>A0A8A3P5M1</accession>
<evidence type="ECO:0000256" key="10">
    <source>
        <dbReference type="ARBA" id="ARBA00023166"/>
    </source>
</evidence>
<dbReference type="GO" id="GO:0005783">
    <property type="term" value="C:endoplasmic reticulum"/>
    <property type="evidence" value="ECO:0007669"/>
    <property type="project" value="TreeGrafter"/>
</dbReference>
<dbReference type="Proteomes" id="UP000672032">
    <property type="component" value="Chromosome 1"/>
</dbReference>
<evidence type="ECO:0000256" key="4">
    <source>
        <dbReference type="ARBA" id="ARBA00022692"/>
    </source>
</evidence>
<organism evidence="16 17">
    <name type="scientific">Monilinia vaccinii-corymbosi</name>
    <dbReference type="NCBI Taxonomy" id="61207"/>
    <lineage>
        <taxon>Eukaryota</taxon>
        <taxon>Fungi</taxon>
        <taxon>Dikarya</taxon>
        <taxon>Ascomycota</taxon>
        <taxon>Pezizomycotina</taxon>
        <taxon>Leotiomycetes</taxon>
        <taxon>Helotiales</taxon>
        <taxon>Sclerotiniaceae</taxon>
        <taxon>Monilinia</taxon>
    </lineage>
</organism>
<dbReference type="GO" id="GO:0016126">
    <property type="term" value="P:sterol biosynthetic process"/>
    <property type="evidence" value="ECO:0007669"/>
    <property type="project" value="UniProtKB-KW"/>
</dbReference>
<dbReference type="PANTHER" id="PTHR14207:SF0">
    <property type="entry name" value="3-BETA-HYDROXYSTEROID-DELTA(8),DELTA(7)-ISOMERASE"/>
    <property type="match status" value="1"/>
</dbReference>
<evidence type="ECO:0000313" key="17">
    <source>
        <dbReference type="Proteomes" id="UP000672032"/>
    </source>
</evidence>